<feature type="compositionally biased region" description="Basic residues" evidence="10">
    <location>
        <begin position="408"/>
        <end position="417"/>
    </location>
</feature>
<dbReference type="SUPFAM" id="SSF46774">
    <property type="entry name" value="ARID-like"/>
    <property type="match status" value="1"/>
</dbReference>
<dbReference type="RefSeq" id="XP_034238691.1">
    <property type="nucleotide sequence ID" value="XM_034382800.1"/>
</dbReference>
<feature type="region of interest" description="Disordered" evidence="10">
    <location>
        <begin position="538"/>
        <end position="838"/>
    </location>
</feature>
<feature type="region of interest" description="Disordered" evidence="10">
    <location>
        <begin position="1567"/>
        <end position="1710"/>
    </location>
</feature>
<feature type="compositionally biased region" description="Basic and acidic residues" evidence="10">
    <location>
        <begin position="733"/>
        <end position="814"/>
    </location>
</feature>
<feature type="compositionally biased region" description="Low complexity" evidence="10">
    <location>
        <begin position="2034"/>
        <end position="2056"/>
    </location>
</feature>
<evidence type="ECO:0000256" key="9">
    <source>
        <dbReference type="SAM" id="Coils"/>
    </source>
</evidence>
<feature type="compositionally biased region" description="Basic and acidic residues" evidence="10">
    <location>
        <begin position="469"/>
        <end position="481"/>
    </location>
</feature>
<evidence type="ECO:0000256" key="2">
    <source>
        <dbReference type="ARBA" id="ARBA00022553"/>
    </source>
</evidence>
<dbReference type="Pfam" id="PF01388">
    <property type="entry name" value="ARID"/>
    <property type="match status" value="1"/>
</dbReference>
<dbReference type="Proteomes" id="UP000515158">
    <property type="component" value="Unplaced"/>
</dbReference>
<feature type="compositionally biased region" description="Basic and acidic residues" evidence="10">
    <location>
        <begin position="1049"/>
        <end position="1074"/>
    </location>
</feature>
<feature type="compositionally biased region" description="Basic and acidic residues" evidence="10">
    <location>
        <begin position="1287"/>
        <end position="1298"/>
    </location>
</feature>
<feature type="compositionally biased region" description="Basic and acidic residues" evidence="10">
    <location>
        <begin position="1955"/>
        <end position="1976"/>
    </location>
</feature>
<feature type="compositionally biased region" description="Acidic residues" evidence="10">
    <location>
        <begin position="1722"/>
        <end position="1754"/>
    </location>
</feature>
<dbReference type="GO" id="GO:0006357">
    <property type="term" value="P:regulation of transcription by RNA polymerase II"/>
    <property type="evidence" value="ECO:0007669"/>
    <property type="project" value="TreeGrafter"/>
</dbReference>
<dbReference type="GO" id="GO:0005694">
    <property type="term" value="C:chromosome"/>
    <property type="evidence" value="ECO:0007669"/>
    <property type="project" value="UniProtKB-ARBA"/>
</dbReference>
<dbReference type="InterPro" id="IPR036431">
    <property type="entry name" value="ARID_dom_sf"/>
</dbReference>
<sequence>MLRWPNNQGVMGDDPPYLVVGTEVSAKYKGAFCEAKVRKVVRTVKCKVNFKVGGSTVVTDDQIRGNLRIGSVVEVKHPDRKEFVEASITKIQDCSQYTVVFDDGDITTLRRTALCLKSGRHFAESETLDQLPLTHPEHFGNPVVGSRRGGRRSRNPMSDESSEEEEEPPKGKSKEEKEADIGKVVCVELGDKKKQKDNWFPGLVVHPAAQEVVRIRVKDEYLVRSFKDGRYYTVPKKEATEFTREIGLKVDNNILKSAVDKALQYLDKDELPPHWDRELLFGLDDASTASDSDAAFDSDSSDDEPREEKDHFVAQLYKFMDDRGTPINRGPSITGRDVDLYKLFKVVHKIGGCNRVTNHNQWKIVSHKIGFGQYSNTANLVKGAYKKYLHSFEDFYRKLGCTMVNHPRGNRPRHKGGRSLIRDKDRSTPVNVPRGDNKDKGSDTVDEDDDMLEKSEEGAELSLDEKDEEISKPKEVKEPEVVAKMPTGPSPPERKLLDPQLKISTPKGKPKKMTEGSCSKNVLDSKKKIVVTKIKGARAIDDDHDDEMEMLDVEDLDEEDEDKLTTTRSKSKDDSSRLKVEKSVAEGDKKARSIEGSERRIKPSLTATAEKRLGRPSLTTVSDKKAKGSQDNDRKTVRSLAAEFEKKSRGLEVDKKEASSSDSDKKPRSYSVSDSEKKIRPSLTATLERKKSSVLEIDKKSRQSGTDSEKKIRPSLSVDLERKKVRPSLTADPMKKVSRLDSDRKKEKSSRSSDADNDMERKSKLHDSDRKNSSSESSRHSSGDSDKRVPKSDSGDSEKRGNSKTKKGDDDKKKLQARKRKDNDDPAGSTDDNLDLLPNYKNVCIGDKLKVYYGPTHESKVTYEAKVLEVEGGGQEESYLVHYTGWNNRYDEWIKRSRIADNLSWSPARGKRRHQAQVPGAKKSSVKGSKRILTPARDGASPFQKDQSQAAPAFPGVDKCRDSQPPRCSTPSSVTSSSSRTKSPAMRPGSARVTRNTIGDMSQVDQPTRRTRTRRISGQTDVPSESESDASESESEAEPSVTRKSSRRLALEKEEETSRKDSSTKKKQQKRDTEIDPDEDEKDGDKDDLKDDVKDEDEASSETLSEGKFRLNRPRKSKGRKSDVKVEVEEDEETSSTQVTRGRDFDLNQIRSELKGIDKSVRASSPTSDEKDQKTDSDTEQDADVDVDTPSLEEKPCSLFETEDSALDTEDIYEFKEPEPFEFEVRSKRESSVERTGKLQKRPLPRLFDDISEPAVKRKAVRAAGAESESSEEGLSPSKKRVRRPVNKKDDLDVKVEAHSPPPDINMEKNTSTEQLTPQKKMFSPTSEDAFEKLRQSPSYRFSAGSPIRARTPTPSRSSPVPVPLQSPPSLSSSSSVISSSTVVKTPTSSVLSIVGHTSATAKAAPVLKQVTTPQSPKATPTCPSSSMKPLPQESKLLGKMKPLLPPPQNVSVPSQPPVLAVAVKVPTENRVITKTEDWLKNRQQAQEKSESSKTEQTPVKPERDDSLPPLVPTALSIPVTGRVSPEPPQLLPMSVPAPKLIQEPSKSATKDVQMPMIKKEGVALSDIVGVSSPRPVQPVTTGLKSPAGEDTPDDLSEDDSLKKAGRRKPLLKRKKAVSKEFVEDSDSDSSSDEETRLVIDKTESSSDSSNESVETKLTPPVREFESKWRALPKVGDLPKDSCNVQQTVSVTKKEDTSRSTAEEHQPSGVLAVAEVVAELEEDADADVETETETEAEADMETEVEADMETEVVTEDISPIVKTEDGEEPEGDNNLCSLLCEETIPGSPAPLCDTPIDVHTEASSSRASDRPSENTKTSCKVLEMPFASVPGNTRSSGPSTSTNSASVQFVNTSAGEKAENLSDMNACPSKAAPDVGPGAASEPPAAAPSTDEATPVIDNTPPTTPDSSMSTLSNSPRGEHGDTLSILDNDSMKSLRDSEDAENKDNDFSDDDLDVGSRMKKLSEKKENERKGRCDTDSVSMSPASHKKRRRSRKGSESEDRSKRPRHSSSRLRGQATAGSDSDDNRETLMPIIPTSQSQSQPTNQSLQLPSSSLMTAAQAQSGRSPRPSKYNFFVELTPELDASQRIALLQNTLQDLRKTYANVKQELACIDRRRKKLRRREREEKASKQEISCA</sequence>
<proteinExistence type="predicted"/>
<dbReference type="GO" id="GO:0006325">
    <property type="term" value="P:chromatin organization"/>
    <property type="evidence" value="ECO:0007669"/>
    <property type="project" value="UniProtKB-KW"/>
</dbReference>
<feature type="region of interest" description="Disordered" evidence="10">
    <location>
        <begin position="905"/>
        <end position="1383"/>
    </location>
</feature>
<dbReference type="CTD" id="32877"/>
<dbReference type="Pfam" id="PF11717">
    <property type="entry name" value="Tudor-knot"/>
    <property type="match status" value="1"/>
</dbReference>
<dbReference type="InterPro" id="IPR012603">
    <property type="entry name" value="ARID4A/B_PWWP"/>
</dbReference>
<feature type="compositionally biased region" description="Basic and acidic residues" evidence="10">
    <location>
        <begin position="1141"/>
        <end position="1161"/>
    </location>
</feature>
<dbReference type="CDD" id="cd20390">
    <property type="entry name" value="Tudor_ARID4_rpt2"/>
    <property type="match status" value="1"/>
</dbReference>
<feature type="region of interest" description="Disordered" evidence="10">
    <location>
        <begin position="1406"/>
        <end position="1433"/>
    </location>
</feature>
<evidence type="ECO:0000256" key="10">
    <source>
        <dbReference type="SAM" id="MobiDB-lite"/>
    </source>
</evidence>
<feature type="region of interest" description="Disordered" evidence="10">
    <location>
        <begin position="289"/>
        <end position="308"/>
    </location>
</feature>
<evidence type="ECO:0000256" key="3">
    <source>
        <dbReference type="ARBA" id="ARBA00022843"/>
    </source>
</evidence>
<name>A0A6P8YP89_THRPL</name>
<feature type="compositionally biased region" description="Basic and acidic residues" evidence="10">
    <location>
        <begin position="643"/>
        <end position="667"/>
    </location>
</feature>
<evidence type="ECO:0000259" key="11">
    <source>
        <dbReference type="PROSITE" id="PS51011"/>
    </source>
</evidence>
<feature type="region of interest" description="Disordered" evidence="10">
    <location>
        <begin position="127"/>
        <end position="178"/>
    </location>
</feature>
<dbReference type="InterPro" id="IPR025995">
    <property type="entry name" value="Tudor-knot"/>
</dbReference>
<dbReference type="KEGG" id="tpal:117643736"/>
<evidence type="ECO:0000256" key="7">
    <source>
        <dbReference type="ARBA" id="ARBA00023163"/>
    </source>
</evidence>
<dbReference type="PANTHER" id="PTHR13964:SF27">
    <property type="entry name" value="HAT-TRICK, ISOFORM D"/>
    <property type="match status" value="1"/>
</dbReference>
<feature type="compositionally biased region" description="Low complexity" evidence="10">
    <location>
        <begin position="965"/>
        <end position="984"/>
    </location>
</feature>
<keyword evidence="2" id="KW-0597">Phosphoprotein</keyword>
<dbReference type="SMART" id="SM00298">
    <property type="entry name" value="CHROMO"/>
    <property type="match status" value="1"/>
</dbReference>
<dbReference type="InParanoid" id="A0A6P8YP89"/>
<keyword evidence="5" id="KW-0805">Transcription regulation</keyword>
<feature type="compositionally biased region" description="Basic residues" evidence="10">
    <location>
        <begin position="1604"/>
        <end position="1617"/>
    </location>
</feature>
<organism evidence="13">
    <name type="scientific">Thrips palmi</name>
    <name type="common">Melon thrips</name>
    <dbReference type="NCBI Taxonomy" id="161013"/>
    <lineage>
        <taxon>Eukaryota</taxon>
        <taxon>Metazoa</taxon>
        <taxon>Ecdysozoa</taxon>
        <taxon>Arthropoda</taxon>
        <taxon>Hexapoda</taxon>
        <taxon>Insecta</taxon>
        <taxon>Pterygota</taxon>
        <taxon>Neoptera</taxon>
        <taxon>Paraneoptera</taxon>
        <taxon>Thysanoptera</taxon>
        <taxon>Terebrantia</taxon>
        <taxon>Thripoidea</taxon>
        <taxon>Thripidae</taxon>
        <taxon>Thrips</taxon>
    </lineage>
</organism>
<feature type="compositionally biased region" description="Basic and acidic residues" evidence="10">
    <location>
        <begin position="1692"/>
        <end position="1706"/>
    </location>
</feature>
<keyword evidence="6" id="KW-0238">DNA-binding</keyword>
<dbReference type="Gene3D" id="2.30.30.140">
    <property type="match status" value="3"/>
</dbReference>
<feature type="compositionally biased region" description="Basic and acidic residues" evidence="10">
    <location>
        <begin position="622"/>
        <end position="636"/>
    </location>
</feature>
<dbReference type="GO" id="GO:0005634">
    <property type="term" value="C:nucleus"/>
    <property type="evidence" value="ECO:0007669"/>
    <property type="project" value="TreeGrafter"/>
</dbReference>
<dbReference type="InterPro" id="IPR002999">
    <property type="entry name" value="Tudor"/>
</dbReference>
<dbReference type="SUPFAM" id="SSF63748">
    <property type="entry name" value="Tudor/PWWP/MBT"/>
    <property type="match status" value="1"/>
</dbReference>
<dbReference type="OrthoDB" id="10068428at2759"/>
<feature type="compositionally biased region" description="Acidic residues" evidence="10">
    <location>
        <begin position="294"/>
        <end position="305"/>
    </location>
</feature>
<feature type="compositionally biased region" description="Basic and acidic residues" evidence="10">
    <location>
        <begin position="1083"/>
        <end position="1093"/>
    </location>
</feature>
<dbReference type="SMART" id="SM01014">
    <property type="entry name" value="ARID"/>
    <property type="match status" value="1"/>
</dbReference>
<dbReference type="InterPro" id="IPR016197">
    <property type="entry name" value="Chromo-like_dom_sf"/>
</dbReference>
<dbReference type="GO" id="GO:0000976">
    <property type="term" value="F:transcription cis-regulatory region binding"/>
    <property type="evidence" value="ECO:0007669"/>
    <property type="project" value="TreeGrafter"/>
</dbReference>
<feature type="compositionally biased region" description="Basic and acidic residues" evidence="10">
    <location>
        <begin position="1213"/>
        <end position="1237"/>
    </location>
</feature>
<feature type="compositionally biased region" description="Acidic residues" evidence="10">
    <location>
        <begin position="1024"/>
        <end position="1037"/>
    </location>
</feature>
<feature type="region of interest" description="Disordered" evidence="10">
    <location>
        <begin position="1722"/>
        <end position="2070"/>
    </location>
</feature>
<feature type="compositionally biased region" description="Low complexity" evidence="10">
    <location>
        <begin position="1830"/>
        <end position="1846"/>
    </location>
</feature>
<reference evidence="13" key="1">
    <citation type="submission" date="2025-08" db="UniProtKB">
        <authorList>
            <consortium name="RefSeq"/>
        </authorList>
    </citation>
    <scope>IDENTIFICATION</scope>
    <source>
        <tissue evidence="13">Total insect</tissue>
    </source>
</reference>
<evidence type="ECO:0000256" key="5">
    <source>
        <dbReference type="ARBA" id="ARBA00023015"/>
    </source>
</evidence>
<keyword evidence="4" id="KW-0156">Chromatin regulator</keyword>
<feature type="compositionally biased region" description="Low complexity" evidence="10">
    <location>
        <begin position="1876"/>
        <end position="1895"/>
    </location>
</feature>
<keyword evidence="12" id="KW-1185">Reference proteome</keyword>
<feature type="coiled-coil region" evidence="9">
    <location>
        <begin position="2087"/>
        <end position="2121"/>
    </location>
</feature>
<dbReference type="SMART" id="SM00333">
    <property type="entry name" value="TUDOR"/>
    <property type="match status" value="1"/>
</dbReference>
<keyword evidence="9" id="KW-0175">Coiled coil</keyword>
<evidence type="ECO:0000256" key="6">
    <source>
        <dbReference type="ARBA" id="ARBA00023125"/>
    </source>
</evidence>
<feature type="compositionally biased region" description="Polar residues" evidence="10">
    <location>
        <begin position="993"/>
        <end position="1006"/>
    </location>
</feature>
<dbReference type="SMART" id="SM00501">
    <property type="entry name" value="BRIGHT"/>
    <property type="match status" value="1"/>
</dbReference>
<feature type="compositionally biased region" description="Basic and acidic residues" evidence="10">
    <location>
        <begin position="1168"/>
        <end position="1177"/>
    </location>
</feature>
<feature type="domain" description="ARID" evidence="11">
    <location>
        <begin position="306"/>
        <end position="397"/>
    </location>
</feature>
<feature type="compositionally biased region" description="Basic and acidic residues" evidence="10">
    <location>
        <begin position="1930"/>
        <end position="1947"/>
    </location>
</feature>
<accession>A0A6P8YP89</accession>
<dbReference type="SUPFAM" id="SSF54160">
    <property type="entry name" value="Chromo domain-like"/>
    <property type="match status" value="1"/>
</dbReference>
<feature type="compositionally biased region" description="Acidic residues" evidence="10">
    <location>
        <begin position="1178"/>
        <end position="1187"/>
    </location>
</feature>
<dbReference type="Pfam" id="PF08169">
    <property type="entry name" value="RBB1NT"/>
    <property type="match status" value="1"/>
</dbReference>
<evidence type="ECO:0000313" key="13">
    <source>
        <dbReference type="RefSeq" id="XP_034238691.1"/>
    </source>
</evidence>
<evidence type="ECO:0000256" key="8">
    <source>
        <dbReference type="ARBA" id="ARBA00023242"/>
    </source>
</evidence>
<feature type="compositionally biased region" description="Acidic residues" evidence="10">
    <location>
        <begin position="542"/>
        <end position="562"/>
    </location>
</feature>
<dbReference type="InterPro" id="IPR051232">
    <property type="entry name" value="ARID/SWI1_ChromRemod"/>
</dbReference>
<dbReference type="PROSITE" id="PS51011">
    <property type="entry name" value="ARID"/>
    <property type="match status" value="1"/>
</dbReference>
<feature type="compositionally biased region" description="Basic and acidic residues" evidence="10">
    <location>
        <begin position="1634"/>
        <end position="1645"/>
    </location>
</feature>
<dbReference type="CDD" id="cd20389">
    <property type="entry name" value="Tudor_ARID4_rpt1"/>
    <property type="match status" value="1"/>
</dbReference>
<keyword evidence="8" id="KW-0539">Nucleus</keyword>
<feature type="compositionally biased region" description="Acidic residues" evidence="10">
    <location>
        <begin position="1624"/>
        <end position="1633"/>
    </location>
</feature>
<gene>
    <name evidence="13" type="primary">LOC117643736</name>
</gene>
<keyword evidence="7" id="KW-0804">Transcription</keyword>
<keyword evidence="3" id="KW-0832">Ubl conjugation</keyword>
<feature type="compositionally biased region" description="Low complexity" evidence="10">
    <location>
        <begin position="1368"/>
        <end position="1383"/>
    </location>
</feature>
<dbReference type="InterPro" id="IPR001606">
    <property type="entry name" value="ARID_dom"/>
</dbReference>
<dbReference type="FunCoup" id="A0A6P8YP89">
    <property type="interactions" value="264"/>
</dbReference>
<feature type="compositionally biased region" description="Basic and acidic residues" evidence="10">
    <location>
        <begin position="570"/>
        <end position="601"/>
    </location>
</feature>
<feature type="compositionally biased region" description="Basic and acidic residues" evidence="10">
    <location>
        <begin position="687"/>
        <end position="712"/>
    </location>
</feature>
<feature type="compositionally biased region" description="Basic and acidic residues" evidence="10">
    <location>
        <begin position="1472"/>
        <end position="1494"/>
    </location>
</feature>
<dbReference type="GeneID" id="117643736"/>
<evidence type="ECO:0000256" key="4">
    <source>
        <dbReference type="ARBA" id="ARBA00022853"/>
    </source>
</evidence>
<evidence type="ECO:0000256" key="1">
    <source>
        <dbReference type="ARBA" id="ARBA00022499"/>
    </source>
</evidence>
<protein>
    <submittedName>
        <fullName evidence="13">AT-rich interactive domain-containing protein 4B</fullName>
    </submittedName>
</protein>
<dbReference type="PANTHER" id="PTHR13964">
    <property type="entry name" value="RBP-RELATED"/>
    <property type="match status" value="1"/>
</dbReference>
<feature type="compositionally biased region" description="Basic and acidic residues" evidence="10">
    <location>
        <begin position="168"/>
        <end position="178"/>
    </location>
</feature>
<feature type="compositionally biased region" description="Polar residues" evidence="10">
    <location>
        <begin position="1308"/>
        <end position="1318"/>
    </location>
</feature>
<feature type="compositionally biased region" description="Acidic residues" evidence="10">
    <location>
        <begin position="1201"/>
        <end position="1212"/>
    </location>
</feature>
<feature type="region of interest" description="Disordered" evidence="10">
    <location>
        <begin position="403"/>
        <end position="520"/>
    </location>
</feature>
<evidence type="ECO:0000313" key="12">
    <source>
        <dbReference type="Proteomes" id="UP000515158"/>
    </source>
</evidence>
<feature type="compositionally biased region" description="Basic residues" evidence="10">
    <location>
        <begin position="1110"/>
        <end position="1119"/>
    </location>
</feature>
<feature type="compositionally biased region" description="Polar residues" evidence="10">
    <location>
        <begin position="1410"/>
        <end position="1428"/>
    </location>
</feature>
<feature type="region of interest" description="Disordered" evidence="10">
    <location>
        <begin position="1471"/>
        <end position="1555"/>
    </location>
</feature>
<dbReference type="InterPro" id="IPR000953">
    <property type="entry name" value="Chromo/chromo_shadow_dom"/>
</dbReference>
<dbReference type="Gene3D" id="1.10.150.60">
    <property type="entry name" value="ARID DNA-binding domain"/>
    <property type="match status" value="1"/>
</dbReference>
<keyword evidence="1" id="KW-1017">Isopeptide bond</keyword>